<comment type="caution">
    <text evidence="3">The sequence shown here is derived from an EMBL/GenBank/DDBJ whole genome shotgun (WGS) entry which is preliminary data.</text>
</comment>
<dbReference type="PANTHER" id="PTHR44119:SF4">
    <property type="entry name" value="AEROBIC COBALTOCHELATASE SUBUNIT COBN"/>
    <property type="match status" value="1"/>
</dbReference>
<protein>
    <submittedName>
        <fullName evidence="3">Cobaltochelatase subunit CobN</fullName>
        <ecNumber evidence="3">6.6.1.2</ecNumber>
    </submittedName>
</protein>
<feature type="compositionally biased region" description="Polar residues" evidence="1">
    <location>
        <begin position="206"/>
        <end position="216"/>
    </location>
</feature>
<evidence type="ECO:0000259" key="2">
    <source>
        <dbReference type="Pfam" id="PF02514"/>
    </source>
</evidence>
<keyword evidence="4" id="KW-1185">Reference proteome</keyword>
<dbReference type="InterPro" id="IPR003672">
    <property type="entry name" value="CobN/Mg_chltase"/>
</dbReference>
<dbReference type="EC" id="6.6.1.2" evidence="3"/>
<evidence type="ECO:0000313" key="4">
    <source>
        <dbReference type="Proteomes" id="UP000476332"/>
    </source>
</evidence>
<sequence>MHLLLAQQGTIDDGGEAIDLGQSPADVVVLSAADTEIAGLAFAARRLGDAAPSLRLANLLRLKHPMSVDVHVERTLRHAKLVVVRLLGGAAYWPYGLDALLANAQATGGQLVVLPGDDKLDPGLDRYSTVSPVIRDRLWAYLVEGGAANADNFLLSLRSLLDGGEAPADAQPLLKAGVLELGAASGVGDWPISPLVGEMSGRTEEGTSSADLSSTKEVLERKEGGMPAAPAEPASDAHPPLPAGISPTRGEIDGGEASGFASAAEPDVEDAEPRDELISPLVGEMGGSPEGGTSFKAVEVAQDAPHAPDRAQNAAPEKPLAAIVCYRALAQSGQTEPVEALARALAERGLDVLPVFISSLKDPVSVATLRALFARRAPAVVINLTGFAVSSPGGERVPTVLEEQGAVVLQAVLASGSRESWQASPQGLSARDLAMNVALPEVDGRVLSRAIAFKSAGDWDALTETDIVAHRALPDRIAFVAELAARWARLRGKAAAERRVAILLANYPNRDGRLGNGVGLDTPAGTIELLRAMADAGYAVSGIPANGDALIDHLMAGPTNAGTVARTIRETLSLGAYRRFFATLPQPLQDAATARWGDPENDPSVVERPQGLAFALPLARFGETLVGIQPARGYNIDPKETYHSPDLVPPHNYLALYAFLRTEYGADAIVHMGKHGNLEWLPGKALALSAECWPEAVLGPLPHLYPFIVNDPGEGTQAKRRASAVIIDHLTPPLTRAESYGPLKDLEALVDEYYQAAGSDPRRLELLKGRILDLVRDIGLDHDAGIGIDDGAAAALAKLDAYLCDLKEMQIRDGLHVFGLAPEGRLLTDLVVALARLPRGISAADASLHRALAADVLSRTTSERGGAPYPPLPAGFGDEPRVSSRPSDPATRGKIEGGEDCGFASSAEQQTKSAEAGNKPISPLVGEMSGRTEGGMAPANLSRSEQPTKRAAASKLAVPAEQASEAHPPLPAGISPTRGEIDHDQGSTIPFDPLDCDMAAAWTGPRPPLLQALSPDPWRSNGDTVERLELLAASLVAGDTTPEHHWTATTAVLAEIDARLRPAVTSSGPAEIAGLLAGLAGSFVAPGPSGAPTRGRPDVLPTGRNFYSVDTRAVPTEAAWDLGRRSAELLVTRHLQDNGDWPRSIGITAWGTSNMRTGGDDIAQAFALIGARPVWDRASRRVTGYEIITLAELGRPRVDVTLRISGFFRDAFPDQIALFDRAARAVGALEEPAEENPVASRMAEERAALVASGVPEPEAARRAGFRVFGSMPGAYGAGLQALIDEKGWTDKADLAESYLVWGSYAYGAGTEGEADRQGFEARLATVEAVVQNQDNREHDLLDSDDYYQFEGGMTAAVEHVSGRRPVVYHNDHSRPERPVVRTLEEEIGRVVRARVVNPKWIAGVMRHGYKGAFEIAATVDYMFAFAATTGAVRDHHFEAAYRAFVIDERVRAFLQDHNPHAFRDLCDRFAEAIDRGLWKPRSNSVAATLQSAPS</sequence>
<dbReference type="PANTHER" id="PTHR44119">
    <property type="entry name" value="MAGNESIUM-CHELATASE SUBUNIT CHLH, CHLOROPLASTIC"/>
    <property type="match status" value="1"/>
</dbReference>
<feature type="region of interest" description="Disordered" evidence="1">
    <location>
        <begin position="859"/>
        <end position="971"/>
    </location>
</feature>
<dbReference type="Proteomes" id="UP000476332">
    <property type="component" value="Unassembled WGS sequence"/>
</dbReference>
<keyword evidence="3" id="KW-0436">Ligase</keyword>
<feature type="domain" description="CobN/magnesium chelatase" evidence="2">
    <location>
        <begin position="139"/>
        <end position="1483"/>
    </location>
</feature>
<dbReference type="EMBL" id="JAAAMJ010000010">
    <property type="protein sequence ID" value="NDV87708.1"/>
    <property type="molecule type" value="Genomic_DNA"/>
</dbReference>
<accession>A0A6L9MJ95</accession>
<feature type="region of interest" description="Disordered" evidence="1">
    <location>
        <begin position="195"/>
        <end position="274"/>
    </location>
</feature>
<reference evidence="3 4" key="1">
    <citation type="submission" date="2020-01" db="EMBL/GenBank/DDBJ databases">
        <title>Genomes of bacteria type strains.</title>
        <authorList>
            <person name="Chen J."/>
            <person name="Zhu S."/>
            <person name="Chen J."/>
        </authorList>
    </citation>
    <scope>NUCLEOTIDE SEQUENCE [LARGE SCALE GENOMIC DNA]</scope>
    <source>
        <strain evidence="3 4">KCTC 52919</strain>
    </source>
</reference>
<dbReference type="Pfam" id="PF02514">
    <property type="entry name" value="CobN-Mg_chel"/>
    <property type="match status" value="1"/>
</dbReference>
<dbReference type="GO" id="GO:0051116">
    <property type="term" value="F:cobaltochelatase activity"/>
    <property type="evidence" value="ECO:0007669"/>
    <property type="project" value="UniProtKB-EC"/>
</dbReference>
<name>A0A6L9MJ95_9HYPH</name>
<proteinExistence type="predicted"/>
<gene>
    <name evidence="3" type="primary">cobN</name>
    <name evidence="3" type="ORF">GTW51_13455</name>
</gene>
<organism evidence="3 4">
    <name type="scientific">Aurantimonas aggregata</name>
    <dbReference type="NCBI Taxonomy" id="2047720"/>
    <lineage>
        <taxon>Bacteria</taxon>
        <taxon>Pseudomonadati</taxon>
        <taxon>Pseudomonadota</taxon>
        <taxon>Alphaproteobacteria</taxon>
        <taxon>Hyphomicrobiales</taxon>
        <taxon>Aurantimonadaceae</taxon>
        <taxon>Aurantimonas</taxon>
    </lineage>
</organism>
<evidence type="ECO:0000256" key="1">
    <source>
        <dbReference type="SAM" id="MobiDB-lite"/>
    </source>
</evidence>
<dbReference type="CDD" id="cd10150">
    <property type="entry name" value="CobN_like"/>
    <property type="match status" value="2"/>
</dbReference>
<dbReference type="RefSeq" id="WP_163044461.1">
    <property type="nucleotide sequence ID" value="NZ_JAAAMJ010000010.1"/>
</dbReference>
<evidence type="ECO:0000313" key="3">
    <source>
        <dbReference type="EMBL" id="NDV87708.1"/>
    </source>
</evidence>